<sequence length="468" mass="51214">MSFRASTLPSFSPPGNLDDLVEKNKEIWSEQRIGKWMDDEIAGGMNGPCNKPRTPLPQFFNGTVTAFEGGQHKTVDWNAFPNQVKLRYKTAPLIWQMADASRLVQDEYLEWSVQRRPSDGKITSVTFTCEGPEYWQFIADYQSSGEYPGAKSILDLYRELNPEFANDIQEEDLYLVNEKTGAKVYNPMNYWNQSSESGCIAHLCHPSNTLSAEIDIAAQATVLRMDPEGALITDANKLINCSKYGRATRNSDPVIGSAINSLARGDLEAGSAISVADPVALYIQSFKTGSLTLPTGPDDDQQPIPEGTVTFTRGRIGSVGKAINQGAANEGSGMFRDVKREELSTAMRVTVKVPEGVKDSSGTQLVVGDIFDSTIGDVINYGSQLALHITMGVSAVEIPEFQIAAKLKCPCDDSNKRIQRPEDMKHVPTTLLPIGVGFHGGKIPKDGLQSPGDGRKGGEQPKRRFMTR</sequence>
<reference evidence="2 3" key="1">
    <citation type="journal article" date="2013" name="PLoS Genet.">
        <title>The genome and development-dependent transcriptomes of Pyronema confluens: a window into fungal evolution.</title>
        <authorList>
            <person name="Traeger S."/>
            <person name="Altegoer F."/>
            <person name="Freitag M."/>
            <person name="Gabaldon T."/>
            <person name="Kempken F."/>
            <person name="Kumar A."/>
            <person name="Marcet-Houben M."/>
            <person name="Poggeler S."/>
            <person name="Stajich J.E."/>
            <person name="Nowrousian M."/>
        </authorList>
    </citation>
    <scope>NUCLEOTIDE SEQUENCE [LARGE SCALE GENOMIC DNA]</scope>
    <source>
        <strain evidence="3">CBS 100304</strain>
        <tissue evidence="2">Vegetative mycelium</tissue>
    </source>
</reference>
<dbReference type="eggNOG" id="ENOG502RQ2V">
    <property type="taxonomic scope" value="Eukaryota"/>
</dbReference>
<feature type="compositionally biased region" description="Basic and acidic residues" evidence="1">
    <location>
        <begin position="453"/>
        <end position="462"/>
    </location>
</feature>
<keyword evidence="3" id="KW-1185">Reference proteome</keyword>
<dbReference type="OMA" id="EYLEWST"/>
<accession>U4L2H9</accession>
<dbReference type="Proteomes" id="UP000018144">
    <property type="component" value="Unassembled WGS sequence"/>
</dbReference>
<dbReference type="OrthoDB" id="10253919at2759"/>
<protein>
    <submittedName>
        <fullName evidence="2">Uncharacterized protein</fullName>
    </submittedName>
</protein>
<evidence type="ECO:0000256" key="1">
    <source>
        <dbReference type="SAM" id="MobiDB-lite"/>
    </source>
</evidence>
<dbReference type="EMBL" id="HF935511">
    <property type="protein sequence ID" value="CCX10099.1"/>
    <property type="molecule type" value="Genomic_DNA"/>
</dbReference>
<dbReference type="AlphaFoldDB" id="U4L2H9"/>
<evidence type="ECO:0000313" key="3">
    <source>
        <dbReference type="Proteomes" id="UP000018144"/>
    </source>
</evidence>
<gene>
    <name evidence="2" type="ORF">PCON_09692</name>
</gene>
<evidence type="ECO:0000313" key="2">
    <source>
        <dbReference type="EMBL" id="CCX10099.1"/>
    </source>
</evidence>
<proteinExistence type="predicted"/>
<feature type="region of interest" description="Disordered" evidence="1">
    <location>
        <begin position="439"/>
        <end position="468"/>
    </location>
</feature>
<organism evidence="2 3">
    <name type="scientific">Pyronema omphalodes (strain CBS 100304)</name>
    <name type="common">Pyronema confluens</name>
    <dbReference type="NCBI Taxonomy" id="1076935"/>
    <lineage>
        <taxon>Eukaryota</taxon>
        <taxon>Fungi</taxon>
        <taxon>Dikarya</taxon>
        <taxon>Ascomycota</taxon>
        <taxon>Pezizomycotina</taxon>
        <taxon>Pezizomycetes</taxon>
        <taxon>Pezizales</taxon>
        <taxon>Pyronemataceae</taxon>
        <taxon>Pyronema</taxon>
    </lineage>
</organism>
<name>U4L2H9_PYROM</name>